<evidence type="ECO:0008006" key="5">
    <source>
        <dbReference type="Google" id="ProtNLM"/>
    </source>
</evidence>
<gene>
    <name evidence="3" type="ORF">GGR04_002537</name>
</gene>
<dbReference type="InterPro" id="IPR010415">
    <property type="entry name" value="LpxI_C"/>
</dbReference>
<dbReference type="InterPro" id="IPR043167">
    <property type="entry name" value="LpxI_C_sf"/>
</dbReference>
<dbReference type="Gene3D" id="3.40.50.20">
    <property type="match status" value="1"/>
</dbReference>
<dbReference type="AlphaFoldDB" id="A0A7W6H516"/>
<dbReference type="EMBL" id="JACIEK010000006">
    <property type="protein sequence ID" value="MBB3998689.1"/>
    <property type="molecule type" value="Genomic_DNA"/>
</dbReference>
<dbReference type="Pfam" id="PF17930">
    <property type="entry name" value="LpxI_N"/>
    <property type="match status" value="1"/>
</dbReference>
<dbReference type="Gene3D" id="3.40.140.80">
    <property type="match status" value="1"/>
</dbReference>
<dbReference type="RefSeq" id="WP_376938269.1">
    <property type="nucleotide sequence ID" value="NZ_JBHLXI010000060.1"/>
</dbReference>
<proteinExistence type="predicted"/>
<dbReference type="Pfam" id="PF06230">
    <property type="entry name" value="LpxI_C"/>
    <property type="match status" value="1"/>
</dbReference>
<evidence type="ECO:0000259" key="2">
    <source>
        <dbReference type="Pfam" id="PF17930"/>
    </source>
</evidence>
<dbReference type="PANTHER" id="PTHR39962">
    <property type="entry name" value="BLL4848 PROTEIN"/>
    <property type="match status" value="1"/>
</dbReference>
<comment type="caution">
    <text evidence="3">The sequence shown here is derived from an EMBL/GenBank/DDBJ whole genome shotgun (WGS) entry which is preliminary data.</text>
</comment>
<evidence type="ECO:0000259" key="1">
    <source>
        <dbReference type="Pfam" id="PF06230"/>
    </source>
</evidence>
<accession>A0A7W6H516</accession>
<protein>
    <recommendedName>
        <fullName evidence="5">DUF1009 domain-containing protein</fullName>
    </recommendedName>
</protein>
<dbReference type="InterPro" id="IPR053174">
    <property type="entry name" value="LpxI"/>
</dbReference>
<dbReference type="Proteomes" id="UP000542776">
    <property type="component" value="Unassembled WGS sequence"/>
</dbReference>
<reference evidence="3 4" key="1">
    <citation type="submission" date="2020-08" db="EMBL/GenBank/DDBJ databases">
        <title>Genomic Encyclopedia of Type Strains, Phase IV (KMG-IV): sequencing the most valuable type-strain genomes for metagenomic binning, comparative biology and taxonomic classification.</title>
        <authorList>
            <person name="Goeker M."/>
        </authorList>
    </citation>
    <scope>NUCLEOTIDE SEQUENCE [LARGE SCALE GENOMIC DNA]</scope>
    <source>
        <strain evidence="3 4">DSM 102238</strain>
    </source>
</reference>
<evidence type="ECO:0000313" key="4">
    <source>
        <dbReference type="Proteomes" id="UP000542776"/>
    </source>
</evidence>
<keyword evidence="4" id="KW-1185">Reference proteome</keyword>
<organism evidence="3 4">
    <name type="scientific">Aureimonas pseudogalii</name>
    <dbReference type="NCBI Taxonomy" id="1744844"/>
    <lineage>
        <taxon>Bacteria</taxon>
        <taxon>Pseudomonadati</taxon>
        <taxon>Pseudomonadota</taxon>
        <taxon>Alphaproteobacteria</taxon>
        <taxon>Hyphomicrobiales</taxon>
        <taxon>Aurantimonadaceae</taxon>
        <taxon>Aureimonas</taxon>
    </lineage>
</organism>
<name>A0A7W6H516_9HYPH</name>
<feature type="domain" description="LpxI C-terminal" evidence="1">
    <location>
        <begin position="148"/>
        <end position="284"/>
    </location>
</feature>
<dbReference type="InterPro" id="IPR041255">
    <property type="entry name" value="LpxI_N"/>
</dbReference>
<feature type="domain" description="LpxI N-terminal" evidence="2">
    <location>
        <begin position="15"/>
        <end position="145"/>
    </location>
</feature>
<sequence>MTQPMALAPAEPGERLGIVAGGGALPRIVAAEARQSGWAPFIVPIADGRLYDWSAWDHRSLSWAQTGDVFTLLRTHGIATVVFCGTISVRPDYRSFVPSLRTLGMLPEILRMVRGGDDSLLRAVSGSFEVRGFRVLSVQSLVPNLLTPDGVLTRREPTGPAAAAVQRAAQAAQQLGRLDIGQAAVASCDRVIAVEGIEGTGEMLQRVADLRGRGRIGRGEPTVLFKAFKPQQDERFDLPSIGVETVRQAEAAGLSGIALTAERSLIIESEGVIEALDAAGLFLVGVSDPTMGDAR</sequence>
<dbReference type="PANTHER" id="PTHR39962:SF1">
    <property type="entry name" value="LPXI FAMILY PROTEIN"/>
    <property type="match status" value="1"/>
</dbReference>
<evidence type="ECO:0000313" key="3">
    <source>
        <dbReference type="EMBL" id="MBB3998689.1"/>
    </source>
</evidence>